<organism evidence="3 4">
    <name type="scientific">Candidatus Pristimantibacillus lignocellulolyticus</name>
    <dbReference type="NCBI Taxonomy" id="2994561"/>
    <lineage>
        <taxon>Bacteria</taxon>
        <taxon>Bacillati</taxon>
        <taxon>Bacillota</taxon>
        <taxon>Bacilli</taxon>
        <taxon>Bacillales</taxon>
        <taxon>Paenibacillaceae</taxon>
        <taxon>Candidatus Pristimantibacillus</taxon>
    </lineage>
</organism>
<feature type="signal peptide" evidence="1">
    <location>
        <begin position="1"/>
        <end position="26"/>
    </location>
</feature>
<dbReference type="SUPFAM" id="SSF49384">
    <property type="entry name" value="Carbohydrate-binding domain"/>
    <property type="match status" value="1"/>
</dbReference>
<evidence type="ECO:0000313" key="3">
    <source>
        <dbReference type="EMBL" id="URN94234.1"/>
    </source>
</evidence>
<dbReference type="InterPro" id="IPR051465">
    <property type="entry name" value="Cell_Envelope_Struct_Comp"/>
</dbReference>
<gene>
    <name evidence="3" type="ORF">NAG76_20805</name>
</gene>
<dbReference type="Pfam" id="PF00395">
    <property type="entry name" value="SLH"/>
    <property type="match status" value="3"/>
</dbReference>
<dbReference type="CDD" id="cd08547">
    <property type="entry name" value="Type_II_cohesin"/>
    <property type="match status" value="1"/>
</dbReference>
<dbReference type="GO" id="GO:0000272">
    <property type="term" value="P:polysaccharide catabolic process"/>
    <property type="evidence" value="ECO:0007669"/>
    <property type="project" value="InterPro"/>
</dbReference>
<sequence>MKRKILMFLLVGIICTVNFMQGSALAASTSQFQLTADKLELEPGEVVTLAMNGKKLKDMYAYEATFTYDSTKLEFMEAKSQLKGFSVAPMIKDNEITLAHTKVGNSAGENGDLLIVTLTFKVKESGIAVVNWNAMKVVDSQLQANSYAVNETASLTIAGPIVNPVSFTDINGHWAEKSIIEAANKGLIDGYPNGKFLPNGSITRTEFAVMLSRSLKLEVQDELTFTDASKIPNWAKSDVAKAVKAGFIQGYQDNSFIGDQPITRAEIAVMVARSLNLKAADGSKLPFVDSSSIPSWAKGSVELAVDKGIMQGSSGNKFVPNDNATRAEATVMILRLLSLDK</sequence>
<dbReference type="PANTHER" id="PTHR43308">
    <property type="entry name" value="OUTER MEMBRANE PROTEIN ALPHA-RELATED"/>
    <property type="match status" value="1"/>
</dbReference>
<dbReference type="InterPro" id="IPR001119">
    <property type="entry name" value="SLH_dom"/>
</dbReference>
<dbReference type="Pfam" id="PF00963">
    <property type="entry name" value="Cohesin"/>
    <property type="match status" value="1"/>
</dbReference>
<evidence type="ECO:0000313" key="4">
    <source>
        <dbReference type="Proteomes" id="UP001056756"/>
    </source>
</evidence>
<accession>A0A9J6ZDK3</accession>
<dbReference type="EMBL" id="CP097899">
    <property type="protein sequence ID" value="URN94234.1"/>
    <property type="molecule type" value="Genomic_DNA"/>
</dbReference>
<evidence type="ECO:0000256" key="1">
    <source>
        <dbReference type="SAM" id="SignalP"/>
    </source>
</evidence>
<name>A0A9J6ZDK3_9BACL</name>
<dbReference type="InterPro" id="IPR002102">
    <property type="entry name" value="Cohesin_dom"/>
</dbReference>
<dbReference type="Proteomes" id="UP001056756">
    <property type="component" value="Chromosome"/>
</dbReference>
<dbReference type="KEGG" id="plig:NAG76_20805"/>
<dbReference type="Gene3D" id="2.60.40.680">
    <property type="match status" value="1"/>
</dbReference>
<feature type="chain" id="PRO_5039944728" evidence="1">
    <location>
        <begin position="27"/>
        <end position="341"/>
    </location>
</feature>
<keyword evidence="1" id="KW-0732">Signal</keyword>
<feature type="domain" description="SLH" evidence="2">
    <location>
        <begin position="226"/>
        <end position="283"/>
    </location>
</feature>
<dbReference type="InterPro" id="IPR008965">
    <property type="entry name" value="CBM2/CBM3_carb-bd_dom_sf"/>
</dbReference>
<feature type="domain" description="SLH" evidence="2">
    <location>
        <begin position="162"/>
        <end position="225"/>
    </location>
</feature>
<dbReference type="PANTHER" id="PTHR43308:SF5">
    <property type="entry name" value="S-LAYER PROTEIN _ PEPTIDOGLYCAN ENDO-BETA-N-ACETYLGLUCOSAMINIDASE"/>
    <property type="match status" value="1"/>
</dbReference>
<protein>
    <submittedName>
        <fullName evidence="3">S-layer homology domain-containing protein</fullName>
    </submittedName>
</protein>
<dbReference type="PROSITE" id="PS51272">
    <property type="entry name" value="SLH"/>
    <property type="match status" value="3"/>
</dbReference>
<dbReference type="GO" id="GO:0030246">
    <property type="term" value="F:carbohydrate binding"/>
    <property type="evidence" value="ECO:0007669"/>
    <property type="project" value="InterPro"/>
</dbReference>
<dbReference type="AlphaFoldDB" id="A0A9J6ZDK3"/>
<evidence type="ECO:0000259" key="2">
    <source>
        <dbReference type="PROSITE" id="PS51272"/>
    </source>
</evidence>
<reference evidence="3" key="1">
    <citation type="submission" date="2022-05" db="EMBL/GenBank/DDBJ databases">
        <title>Novel bacterial taxa in a minimal lignocellulolytic consortium and its capacity to transform plastics disclosed by genome-resolved metagenomics.</title>
        <authorList>
            <person name="Rodriguez C.A.D."/>
            <person name="Diaz-Garcia L."/>
            <person name="Herrera K."/>
            <person name="Tarazona N.A."/>
            <person name="Sproer C."/>
            <person name="Overmann J."/>
            <person name="Jimenez D.J."/>
        </authorList>
    </citation>
    <scope>NUCLEOTIDE SEQUENCE</scope>
    <source>
        <strain evidence="3">MAG5</strain>
    </source>
</reference>
<feature type="domain" description="SLH" evidence="2">
    <location>
        <begin position="284"/>
        <end position="341"/>
    </location>
</feature>
<proteinExistence type="predicted"/>